<comment type="caution">
    <text evidence="2">The sequence shown here is derived from an EMBL/GenBank/DDBJ whole genome shotgun (WGS) entry which is preliminary data.</text>
</comment>
<evidence type="ECO:0000313" key="5">
    <source>
        <dbReference type="Proteomes" id="UP001642464"/>
    </source>
</evidence>
<evidence type="ECO:0000313" key="3">
    <source>
        <dbReference type="EMBL" id="CAK9066888.1"/>
    </source>
</evidence>
<evidence type="ECO:0000313" key="2">
    <source>
        <dbReference type="EMBL" id="CAK9052776.1"/>
    </source>
</evidence>
<accession>A0ABP0MNI9</accession>
<name>A0ABP0MNI9_9DINO</name>
<evidence type="ECO:0000313" key="1">
    <source>
        <dbReference type="EMBL" id="CAK9045527.1"/>
    </source>
</evidence>
<organism evidence="2 5">
    <name type="scientific">Durusdinium trenchii</name>
    <dbReference type="NCBI Taxonomy" id="1381693"/>
    <lineage>
        <taxon>Eukaryota</taxon>
        <taxon>Sar</taxon>
        <taxon>Alveolata</taxon>
        <taxon>Dinophyceae</taxon>
        <taxon>Suessiales</taxon>
        <taxon>Symbiodiniaceae</taxon>
        <taxon>Durusdinium</taxon>
    </lineage>
</organism>
<dbReference type="SUPFAM" id="SSF48613">
    <property type="entry name" value="Heme oxygenase-like"/>
    <property type="match status" value="1"/>
</dbReference>
<keyword evidence="5" id="KW-1185">Reference proteome</keyword>
<protein>
    <submittedName>
        <fullName evidence="2">DUF3050 domain-containing protein</fullName>
    </submittedName>
</protein>
<dbReference type="Pfam" id="PF11251">
    <property type="entry name" value="DUF3050"/>
    <property type="match status" value="1"/>
</dbReference>
<dbReference type="EMBL" id="CAXAMM010031824">
    <property type="protein sequence ID" value="CAK9068781.1"/>
    <property type="molecule type" value="Genomic_DNA"/>
</dbReference>
<dbReference type="EMBL" id="CAXAMM010030669">
    <property type="protein sequence ID" value="CAK9066888.1"/>
    <property type="molecule type" value="Genomic_DNA"/>
</dbReference>
<dbReference type="Proteomes" id="UP001642464">
    <property type="component" value="Unassembled WGS sequence"/>
</dbReference>
<dbReference type="Gene3D" id="1.20.910.10">
    <property type="entry name" value="Heme oxygenase-like"/>
    <property type="match status" value="1"/>
</dbReference>
<dbReference type="InterPro" id="IPR024423">
    <property type="entry name" value="DUF3050"/>
</dbReference>
<proteinExistence type="predicted"/>
<sequence length="277" mass="31093">MGENDAGRAESHGDGFVVKAFDQIHEQLNPLRKSLLEHSLYAHIDCLEALHFFMQHHVFAVWDFMSLLKTLQQRLCHNRVPWLPPESRQGCRMVNEIVLAEESDEDGEGGFASHFELYHQAMQTCGADTSVIDRFLEELRAGRSVQQALVDADAPIAVRSFVSQTFQVIEGGDLCAIASAFTFGREELLPELFRQIVNQLSLDPSAGLDRFKFYLERHIDLDGDEHGPMAEQLVNFLCGDSETNRMIAERAAVDALESRLQLWNSVGETLASLSQSS</sequence>
<reference evidence="2 5" key="1">
    <citation type="submission" date="2024-02" db="EMBL/GenBank/DDBJ databases">
        <authorList>
            <person name="Chen Y."/>
            <person name="Shah S."/>
            <person name="Dougan E. K."/>
            <person name="Thang M."/>
            <person name="Chan C."/>
        </authorList>
    </citation>
    <scope>NUCLEOTIDE SEQUENCE [LARGE SCALE GENOMIC DNA]</scope>
</reference>
<dbReference type="InterPro" id="IPR016084">
    <property type="entry name" value="Haem_Oase-like_multi-hlx"/>
</dbReference>
<evidence type="ECO:0000313" key="4">
    <source>
        <dbReference type="EMBL" id="CAK9068781.1"/>
    </source>
</evidence>
<dbReference type="EMBL" id="CAXAMM010022914">
    <property type="protein sequence ID" value="CAK9052776.1"/>
    <property type="molecule type" value="Genomic_DNA"/>
</dbReference>
<dbReference type="EMBL" id="CAXAMM010019358">
    <property type="protein sequence ID" value="CAK9045527.1"/>
    <property type="molecule type" value="Genomic_DNA"/>
</dbReference>
<gene>
    <name evidence="1" type="ORF">SCF082_LOCUS25723</name>
    <name evidence="2" type="ORF">SCF082_LOCUS28847</name>
    <name evidence="3" type="ORF">SCF082_LOCUS33957</name>
    <name evidence="4" type="ORF">SCF082_LOCUS34573</name>
</gene>